<keyword evidence="2" id="KW-0808">Transferase</keyword>
<dbReference type="SUPFAM" id="SSF53756">
    <property type="entry name" value="UDP-Glycosyltransferase/glycogen phosphorylase"/>
    <property type="match status" value="1"/>
</dbReference>
<comment type="similarity">
    <text evidence="3">Belongs to the glycosyltransferase 9 family.</text>
</comment>
<dbReference type="KEGG" id="suln:FJR47_02550"/>
<evidence type="ECO:0000256" key="5">
    <source>
        <dbReference type="ARBA" id="ARBA00047503"/>
    </source>
</evidence>
<dbReference type="NCBIfam" id="TIGR02195">
    <property type="entry name" value="heptsyl_trn_II"/>
    <property type="match status" value="1"/>
</dbReference>
<evidence type="ECO:0000313" key="7">
    <source>
        <dbReference type="Proteomes" id="UP000326061"/>
    </source>
</evidence>
<evidence type="ECO:0000313" key="6">
    <source>
        <dbReference type="EMBL" id="QFR42846.1"/>
    </source>
</evidence>
<keyword evidence="1" id="KW-0328">Glycosyltransferase</keyword>
<dbReference type="CDD" id="cd03789">
    <property type="entry name" value="GT9_LPS_heptosyltransferase"/>
    <property type="match status" value="1"/>
</dbReference>
<accession>A0AAJ4DMA2</accession>
<sequence>MKILIILPNWLGDAVMATPAIELLALYYPQARFTFVGSFVSIEALKYHPKCEKAVVDETKKAPNRMKATYELAKELGSFHMAISFRNQIHASLLLKLTGSVLCIAKKSWHSMFLLSHTPTIKTNQHLCRQYAQLAMINTDAWDKNTPKLKLYIPSKRFEKPTMGINAGATYGSAKRWYPERFAEVAREFSDKYEIIIFGGPNEVEMADEIESYLKSSGVSNYTNLAGKTSIKELCEFIGGCSLFVTNDSGPMHVAAAYQVPTVAIFGPTKHTETSQWMNKKSKIVRHDMECAPCMRRECPLGHHECMKSIMASEVIEAAKKLDI</sequence>
<protein>
    <recommendedName>
        <fullName evidence="4">lipopolysaccharide heptosyltransferase II</fullName>
        <ecNumber evidence="4">2.4.99.24</ecNumber>
    </recommendedName>
</protein>
<keyword evidence="7" id="KW-1185">Reference proteome</keyword>
<dbReference type="GO" id="GO:0005829">
    <property type="term" value="C:cytosol"/>
    <property type="evidence" value="ECO:0007669"/>
    <property type="project" value="TreeGrafter"/>
</dbReference>
<reference evidence="7" key="1">
    <citation type="submission" date="2019-06" db="EMBL/GenBank/DDBJ databases">
        <title>Sulfurimonas gotlandica sp. nov., a chemoautotrophic and psychrotolerant epsilonproteobacterium isolated from a pelagic redoxcline, and an emended description of the genus Sulfurimonas.</title>
        <authorList>
            <person name="Wang S."/>
            <person name="Jiang L."/>
            <person name="Shao Z."/>
        </authorList>
    </citation>
    <scope>NUCLEOTIDE SEQUENCE [LARGE SCALE GENOMIC DNA]</scope>
    <source>
        <strain evidence="7">1-1N</strain>
    </source>
</reference>
<dbReference type="GO" id="GO:0009244">
    <property type="term" value="P:lipopolysaccharide core region biosynthetic process"/>
    <property type="evidence" value="ECO:0007669"/>
    <property type="project" value="TreeGrafter"/>
</dbReference>
<dbReference type="Proteomes" id="UP000326061">
    <property type="component" value="Chromosome"/>
</dbReference>
<name>A0AAJ4DMA2_9BACT</name>
<organism evidence="6 7">
    <name type="scientific">Sulfurimonas xiamenensis</name>
    <dbReference type="NCBI Taxonomy" id="2590021"/>
    <lineage>
        <taxon>Bacteria</taxon>
        <taxon>Pseudomonadati</taxon>
        <taxon>Campylobacterota</taxon>
        <taxon>Epsilonproteobacteria</taxon>
        <taxon>Campylobacterales</taxon>
        <taxon>Sulfurimonadaceae</taxon>
        <taxon>Sulfurimonas</taxon>
    </lineage>
</organism>
<dbReference type="PANTHER" id="PTHR30160">
    <property type="entry name" value="TETRAACYLDISACCHARIDE 4'-KINASE-RELATED"/>
    <property type="match status" value="1"/>
</dbReference>
<dbReference type="InterPro" id="IPR002201">
    <property type="entry name" value="Glyco_trans_9"/>
</dbReference>
<dbReference type="PANTHER" id="PTHR30160:SF7">
    <property type="entry name" value="ADP-HEPTOSE--LPS HEPTOSYLTRANSFERASE 2"/>
    <property type="match status" value="1"/>
</dbReference>
<dbReference type="EMBL" id="CP041166">
    <property type="protein sequence ID" value="QFR42846.1"/>
    <property type="molecule type" value="Genomic_DNA"/>
</dbReference>
<dbReference type="InterPro" id="IPR011910">
    <property type="entry name" value="RfaF"/>
</dbReference>
<evidence type="ECO:0000256" key="4">
    <source>
        <dbReference type="ARBA" id="ARBA00044042"/>
    </source>
</evidence>
<comment type="catalytic activity">
    <reaction evidence="5">
        <text>an L-alpha-D-Hep-(1-&gt;5)-[alpha-Kdo-(2-&gt;4)]-alpha-Kdo-(2-&gt;6)-lipid A + ADP-L-glycero-beta-D-manno-heptose = an L-alpha-D-Hep-(1-&gt;3)-L-alpha-D-Hep-(1-&gt;5)-[alpha-Kdo-(2-&gt;4)]-alpha-Kdo-(2-&gt;6)-lipid A + ADP + H(+)</text>
        <dbReference type="Rhea" id="RHEA:74071"/>
        <dbReference type="ChEBI" id="CHEBI:15378"/>
        <dbReference type="ChEBI" id="CHEBI:61506"/>
        <dbReference type="ChEBI" id="CHEBI:193068"/>
        <dbReference type="ChEBI" id="CHEBI:193069"/>
        <dbReference type="ChEBI" id="CHEBI:456216"/>
        <dbReference type="EC" id="2.4.99.24"/>
    </reaction>
</comment>
<evidence type="ECO:0000256" key="3">
    <source>
        <dbReference type="ARBA" id="ARBA00043995"/>
    </source>
</evidence>
<dbReference type="Pfam" id="PF01075">
    <property type="entry name" value="Glyco_transf_9"/>
    <property type="match status" value="1"/>
</dbReference>
<dbReference type="Gene3D" id="3.40.50.2000">
    <property type="entry name" value="Glycogen Phosphorylase B"/>
    <property type="match status" value="2"/>
</dbReference>
<dbReference type="EC" id="2.4.99.24" evidence="4"/>
<proteinExistence type="inferred from homology"/>
<dbReference type="AlphaFoldDB" id="A0AAJ4DMA2"/>
<dbReference type="InterPro" id="IPR051199">
    <property type="entry name" value="LPS_LOS_Heptosyltrfase"/>
</dbReference>
<dbReference type="GO" id="GO:0008713">
    <property type="term" value="F:ADP-heptose-lipopolysaccharide heptosyltransferase activity"/>
    <property type="evidence" value="ECO:0007669"/>
    <property type="project" value="UniProtKB-EC"/>
</dbReference>
<gene>
    <name evidence="6" type="primary">waaF</name>
    <name evidence="6" type="ORF">FJR47_02550</name>
</gene>
<evidence type="ECO:0000256" key="2">
    <source>
        <dbReference type="ARBA" id="ARBA00022679"/>
    </source>
</evidence>
<evidence type="ECO:0000256" key="1">
    <source>
        <dbReference type="ARBA" id="ARBA00022676"/>
    </source>
</evidence>